<sequence length="229" mass="24939">MASENLKQYNLRNRRVHGTPQAVKRWLRKTMMKAAQDTSNPLLDQSPDIKVEENTSSLAFDIFSSPTINSGSVVPPSGSIANSSGVISTPTGEKLVPTEEDSNPNPWNVVSYGRRSRSPQSVSNKSNKSNFTRSTVTQVRKEMHASKECMIRGQDTPIGAAVAQLDEAQQDAIQQCMDSIKIINDPSDDSSWESESQQEGPSSGKGKVTDPCNWGAAQLSEDDLDPEGQ</sequence>
<protein>
    <submittedName>
        <fullName evidence="2">Uncharacterized protein</fullName>
    </submittedName>
</protein>
<accession>A0AA39IBQ2</accession>
<reference evidence="2" key="1">
    <citation type="submission" date="2023-06" db="EMBL/GenBank/DDBJ databases">
        <authorList>
            <consortium name="Lawrence Berkeley National Laboratory"/>
            <person name="Ahrendt S."/>
            <person name="Sahu N."/>
            <person name="Indic B."/>
            <person name="Wong-Bajracharya J."/>
            <person name="Merenyi Z."/>
            <person name="Ke H.-M."/>
            <person name="Monk M."/>
            <person name="Kocsube S."/>
            <person name="Drula E."/>
            <person name="Lipzen A."/>
            <person name="Balint B."/>
            <person name="Henrissat B."/>
            <person name="Andreopoulos B."/>
            <person name="Martin F.M."/>
            <person name="Harder C.B."/>
            <person name="Rigling D."/>
            <person name="Ford K.L."/>
            <person name="Foster G.D."/>
            <person name="Pangilinan J."/>
            <person name="Papanicolaou A."/>
            <person name="Barry K."/>
            <person name="LaButti K."/>
            <person name="Viragh M."/>
            <person name="Koriabine M."/>
            <person name="Yan M."/>
            <person name="Riley R."/>
            <person name="Champramary S."/>
            <person name="Plett K.L."/>
            <person name="Tsai I.J."/>
            <person name="Slot J."/>
            <person name="Sipos G."/>
            <person name="Plett J."/>
            <person name="Nagy L.G."/>
            <person name="Grigoriev I.V."/>
        </authorList>
    </citation>
    <scope>NUCLEOTIDE SEQUENCE</scope>
    <source>
        <strain evidence="2">FPL87.14</strain>
    </source>
</reference>
<gene>
    <name evidence="2" type="ORF">EV421DRAFT_1917857</name>
</gene>
<feature type="region of interest" description="Disordered" evidence="1">
    <location>
        <begin position="179"/>
        <end position="229"/>
    </location>
</feature>
<evidence type="ECO:0000256" key="1">
    <source>
        <dbReference type="SAM" id="MobiDB-lite"/>
    </source>
</evidence>
<proteinExistence type="predicted"/>
<dbReference type="EMBL" id="JAUEPT010000718">
    <property type="protein sequence ID" value="KAK0421463.1"/>
    <property type="molecule type" value="Genomic_DNA"/>
</dbReference>
<comment type="caution">
    <text evidence="2">The sequence shown here is derived from an EMBL/GenBank/DDBJ whole genome shotgun (WGS) entry which is preliminary data.</text>
</comment>
<organism evidence="2 3">
    <name type="scientific">Armillaria borealis</name>
    <dbReference type="NCBI Taxonomy" id="47425"/>
    <lineage>
        <taxon>Eukaryota</taxon>
        <taxon>Fungi</taxon>
        <taxon>Dikarya</taxon>
        <taxon>Basidiomycota</taxon>
        <taxon>Agaricomycotina</taxon>
        <taxon>Agaricomycetes</taxon>
        <taxon>Agaricomycetidae</taxon>
        <taxon>Agaricales</taxon>
        <taxon>Marasmiineae</taxon>
        <taxon>Physalacriaceae</taxon>
        <taxon>Armillaria</taxon>
    </lineage>
</organism>
<feature type="compositionally biased region" description="Low complexity" evidence="1">
    <location>
        <begin position="193"/>
        <end position="206"/>
    </location>
</feature>
<feature type="region of interest" description="Disordered" evidence="1">
    <location>
        <begin position="83"/>
        <end position="139"/>
    </location>
</feature>
<name>A0AA39IBQ2_9AGAR</name>
<dbReference type="AlphaFoldDB" id="A0AA39IBQ2"/>
<evidence type="ECO:0000313" key="2">
    <source>
        <dbReference type="EMBL" id="KAK0421463.1"/>
    </source>
</evidence>
<feature type="compositionally biased region" description="Polar residues" evidence="1">
    <location>
        <begin position="118"/>
        <end position="138"/>
    </location>
</feature>
<keyword evidence="3" id="KW-1185">Reference proteome</keyword>
<evidence type="ECO:0000313" key="3">
    <source>
        <dbReference type="Proteomes" id="UP001175226"/>
    </source>
</evidence>
<dbReference type="Proteomes" id="UP001175226">
    <property type="component" value="Unassembled WGS sequence"/>
</dbReference>
<feature type="compositionally biased region" description="Acidic residues" evidence="1">
    <location>
        <begin position="220"/>
        <end position="229"/>
    </location>
</feature>